<dbReference type="Pfam" id="PF01138">
    <property type="entry name" value="RNase_PH"/>
    <property type="match status" value="2"/>
</dbReference>
<keyword evidence="4" id="KW-0963">Cytoplasm</keyword>
<proteinExistence type="inferred from homology"/>
<feature type="domain" description="Exoribonuclease phosphorolytic" evidence="8">
    <location>
        <begin position="334"/>
        <end position="398"/>
    </location>
</feature>
<gene>
    <name evidence="9" type="ORF">RJ641_034180</name>
</gene>
<dbReference type="SUPFAM" id="SSF54211">
    <property type="entry name" value="Ribosomal protein S5 domain 2-like"/>
    <property type="match status" value="2"/>
</dbReference>
<sequence length="421" mass="44211">MVGLSLGEKHFIQGGIAQDLRSDGRKRLSYRPIYVETGVIPQANGSARVKMGATEVIASVKAELGKPTSLHPDKGKVAIFVDCSPTAAPAFELFGSASAERDWLLVAAEYKTLEAVSSSTASEGSGYGCEYTAPFKMCFSFSIQSNKADGHTRGPANGGFNNAAHAPCLCFRATTYGILPDVSIWSLSAPQASNSRTRSVNPISCHMESICSTSKQTAICCSIFISYGRGGEELSAELSTSLQRCLLGGKSGAGAGIDLSSLSVVEGKMCWDLYIDGLVVCSDGNLLDALGAAIKAALTNTGIPRVQVAAGATGDEQPEVDISDEEFLQFDTSGVPVIITLTKVGKHYIVDATAEEESQMSSAISVSVNRHGHICGMTKRGGAGLDPSVILDMISVAKHVSEQLIIKLDSEIAAAEAREEE</sequence>
<evidence type="ECO:0000313" key="9">
    <source>
        <dbReference type="EMBL" id="KAK6937150.1"/>
    </source>
</evidence>
<dbReference type="GO" id="GO:0000467">
    <property type="term" value="P:exonucleolytic trimming to generate mature 3'-end of 5.8S rRNA from tricistronic rRNA transcript (SSU-rRNA, 5.8S rRNA, LSU-rRNA)"/>
    <property type="evidence" value="ECO:0007669"/>
    <property type="project" value="TreeGrafter"/>
</dbReference>
<dbReference type="CDD" id="cd11367">
    <property type="entry name" value="RNase_PH_RRP42"/>
    <property type="match status" value="1"/>
</dbReference>
<organism evidence="9 10">
    <name type="scientific">Dillenia turbinata</name>
    <dbReference type="NCBI Taxonomy" id="194707"/>
    <lineage>
        <taxon>Eukaryota</taxon>
        <taxon>Viridiplantae</taxon>
        <taxon>Streptophyta</taxon>
        <taxon>Embryophyta</taxon>
        <taxon>Tracheophyta</taxon>
        <taxon>Spermatophyta</taxon>
        <taxon>Magnoliopsida</taxon>
        <taxon>eudicotyledons</taxon>
        <taxon>Gunneridae</taxon>
        <taxon>Pentapetalae</taxon>
        <taxon>Dilleniales</taxon>
        <taxon>Dilleniaceae</taxon>
        <taxon>Dillenia</taxon>
    </lineage>
</organism>
<evidence type="ECO:0000256" key="2">
    <source>
        <dbReference type="ARBA" id="ARBA00004604"/>
    </source>
</evidence>
<dbReference type="Proteomes" id="UP001370490">
    <property type="component" value="Unassembled WGS sequence"/>
</dbReference>
<reference evidence="9 10" key="1">
    <citation type="submission" date="2023-12" db="EMBL/GenBank/DDBJ databases">
        <title>A high-quality genome assembly for Dillenia turbinata (Dilleniales).</title>
        <authorList>
            <person name="Chanderbali A."/>
        </authorList>
    </citation>
    <scope>NUCLEOTIDE SEQUENCE [LARGE SCALE GENOMIC DNA]</scope>
    <source>
        <strain evidence="9">LSX21</strain>
        <tissue evidence="9">Leaf</tissue>
    </source>
</reference>
<comment type="subcellular location">
    <subcellularLocation>
        <location evidence="1">Cytoplasm</location>
    </subcellularLocation>
    <subcellularLocation>
        <location evidence="2">Nucleus</location>
        <location evidence="2">Nucleolus</location>
    </subcellularLocation>
</comment>
<keyword evidence="5" id="KW-0271">Exosome</keyword>
<evidence type="ECO:0000256" key="3">
    <source>
        <dbReference type="ARBA" id="ARBA00006678"/>
    </source>
</evidence>
<dbReference type="EMBL" id="JBAMMX010000007">
    <property type="protein sequence ID" value="KAK6937150.1"/>
    <property type="molecule type" value="Genomic_DNA"/>
</dbReference>
<dbReference type="InterPro" id="IPR050590">
    <property type="entry name" value="Exosome_comp_Rrp42_subfam"/>
</dbReference>
<accession>A0AAN8VN40</accession>
<dbReference type="GO" id="GO:0005730">
    <property type="term" value="C:nucleolus"/>
    <property type="evidence" value="ECO:0007669"/>
    <property type="project" value="UniProtKB-SubCell"/>
</dbReference>
<evidence type="ECO:0000313" key="10">
    <source>
        <dbReference type="Proteomes" id="UP001370490"/>
    </source>
</evidence>
<dbReference type="GO" id="GO:0000176">
    <property type="term" value="C:nuclear exosome (RNase complex)"/>
    <property type="evidence" value="ECO:0007669"/>
    <property type="project" value="TreeGrafter"/>
</dbReference>
<feature type="domain" description="Exoribonuclease phosphorolytic" evidence="7">
    <location>
        <begin position="237"/>
        <end position="304"/>
    </location>
</feature>
<name>A0AAN8VN40_9MAGN</name>
<dbReference type="InterPro" id="IPR001247">
    <property type="entry name" value="ExoRNase_PH_dom1"/>
</dbReference>
<dbReference type="GO" id="GO:0034473">
    <property type="term" value="P:U1 snRNA 3'-end processing"/>
    <property type="evidence" value="ECO:0007669"/>
    <property type="project" value="TreeGrafter"/>
</dbReference>
<comment type="similarity">
    <text evidence="3">Belongs to the RNase PH family.</text>
</comment>
<dbReference type="InterPro" id="IPR015847">
    <property type="entry name" value="ExoRNase_PH_dom2"/>
</dbReference>
<dbReference type="GO" id="GO:0071035">
    <property type="term" value="P:nuclear polyadenylation-dependent rRNA catabolic process"/>
    <property type="evidence" value="ECO:0007669"/>
    <property type="project" value="TreeGrafter"/>
</dbReference>
<dbReference type="AlphaFoldDB" id="A0AAN8VN40"/>
<evidence type="ECO:0000256" key="1">
    <source>
        <dbReference type="ARBA" id="ARBA00004496"/>
    </source>
</evidence>
<dbReference type="GO" id="GO:0034476">
    <property type="term" value="P:U5 snRNA 3'-end processing"/>
    <property type="evidence" value="ECO:0007669"/>
    <property type="project" value="TreeGrafter"/>
</dbReference>
<dbReference type="GO" id="GO:0016075">
    <property type="term" value="P:rRNA catabolic process"/>
    <property type="evidence" value="ECO:0007669"/>
    <property type="project" value="TreeGrafter"/>
</dbReference>
<dbReference type="InterPro" id="IPR027408">
    <property type="entry name" value="PNPase/RNase_PH_dom_sf"/>
</dbReference>
<feature type="domain" description="Exoribonuclease phosphorolytic" evidence="7">
    <location>
        <begin position="30"/>
        <end position="99"/>
    </location>
</feature>
<dbReference type="SUPFAM" id="SSF55666">
    <property type="entry name" value="Ribonuclease PH domain 2-like"/>
    <property type="match status" value="1"/>
</dbReference>
<evidence type="ECO:0000256" key="4">
    <source>
        <dbReference type="ARBA" id="ARBA00022490"/>
    </source>
</evidence>
<dbReference type="GO" id="GO:0000177">
    <property type="term" value="C:cytoplasmic exosome (RNase complex)"/>
    <property type="evidence" value="ECO:0007669"/>
    <property type="project" value="TreeGrafter"/>
</dbReference>
<keyword evidence="10" id="KW-1185">Reference proteome</keyword>
<dbReference type="InterPro" id="IPR020568">
    <property type="entry name" value="Ribosomal_Su5_D2-typ_SF"/>
</dbReference>
<protein>
    <recommendedName>
        <fullName evidence="6">Ribosomal RNA-processing protein 42</fullName>
    </recommendedName>
</protein>
<evidence type="ECO:0000256" key="6">
    <source>
        <dbReference type="ARBA" id="ARBA00042523"/>
    </source>
</evidence>
<dbReference type="GO" id="GO:0034475">
    <property type="term" value="P:U4 snRNA 3'-end processing"/>
    <property type="evidence" value="ECO:0007669"/>
    <property type="project" value="TreeGrafter"/>
</dbReference>
<dbReference type="Pfam" id="PF03725">
    <property type="entry name" value="RNase_PH_C"/>
    <property type="match status" value="1"/>
</dbReference>
<dbReference type="PANTHER" id="PTHR11097">
    <property type="entry name" value="EXOSOME COMPLEX EXONUCLEASE RIBOSOMAL RNA PROCESSING PROTEIN"/>
    <property type="match status" value="1"/>
</dbReference>
<evidence type="ECO:0000256" key="5">
    <source>
        <dbReference type="ARBA" id="ARBA00022835"/>
    </source>
</evidence>
<dbReference type="PANTHER" id="PTHR11097:SF8">
    <property type="entry name" value="EXOSOME COMPLEX COMPONENT RRP42"/>
    <property type="match status" value="1"/>
</dbReference>
<dbReference type="GO" id="GO:0071038">
    <property type="term" value="P:TRAMP-dependent tRNA surveillance pathway"/>
    <property type="evidence" value="ECO:0007669"/>
    <property type="project" value="TreeGrafter"/>
</dbReference>
<comment type="caution">
    <text evidence="9">The sequence shown here is derived from an EMBL/GenBank/DDBJ whole genome shotgun (WGS) entry which is preliminary data.</text>
</comment>
<dbReference type="InterPro" id="IPR036345">
    <property type="entry name" value="ExoRNase_PH_dom2_sf"/>
</dbReference>
<dbReference type="GO" id="GO:0071028">
    <property type="term" value="P:nuclear mRNA surveillance"/>
    <property type="evidence" value="ECO:0007669"/>
    <property type="project" value="TreeGrafter"/>
</dbReference>
<evidence type="ECO:0000259" key="8">
    <source>
        <dbReference type="Pfam" id="PF03725"/>
    </source>
</evidence>
<dbReference type="Gene3D" id="3.30.230.70">
    <property type="entry name" value="GHMP Kinase, N-terminal domain"/>
    <property type="match status" value="2"/>
</dbReference>
<dbReference type="GO" id="GO:0035925">
    <property type="term" value="F:mRNA 3'-UTR AU-rich region binding"/>
    <property type="evidence" value="ECO:0007669"/>
    <property type="project" value="TreeGrafter"/>
</dbReference>
<evidence type="ECO:0000259" key="7">
    <source>
        <dbReference type="Pfam" id="PF01138"/>
    </source>
</evidence>